<feature type="coiled-coil region" evidence="4">
    <location>
        <begin position="31"/>
        <end position="58"/>
    </location>
</feature>
<dbReference type="RefSeq" id="XP_022337698.1">
    <property type="nucleotide sequence ID" value="XM_022481990.1"/>
</dbReference>
<dbReference type="PANTHER" id="PTHR44858">
    <property type="entry name" value="TETRATRICOPEPTIDE REPEAT PROTEIN 6"/>
    <property type="match status" value="1"/>
</dbReference>
<dbReference type="GeneID" id="111133525"/>
<accession>A0A8B8EDU8</accession>
<evidence type="ECO:0000256" key="1">
    <source>
        <dbReference type="ARBA" id="ARBA00022737"/>
    </source>
</evidence>
<dbReference type="PROSITE" id="PS50005">
    <property type="entry name" value="TPR"/>
    <property type="match status" value="1"/>
</dbReference>
<feature type="repeat" description="TPR" evidence="3">
    <location>
        <begin position="213"/>
        <end position="246"/>
    </location>
</feature>
<evidence type="ECO:0000313" key="7">
    <source>
        <dbReference type="RefSeq" id="XP_022337698.1"/>
    </source>
</evidence>
<gene>
    <name evidence="7" type="primary">LOC111133525</name>
</gene>
<evidence type="ECO:0000256" key="2">
    <source>
        <dbReference type="ARBA" id="ARBA00022803"/>
    </source>
</evidence>
<keyword evidence="1" id="KW-0677">Repeat</keyword>
<keyword evidence="2 3" id="KW-0802">TPR repeat</keyword>
<dbReference type="PANTHER" id="PTHR44858:SF1">
    <property type="entry name" value="UDP-N-ACETYLGLUCOSAMINE--PEPTIDE N-ACETYLGLUCOSAMINYLTRANSFERASE SPINDLY-RELATED"/>
    <property type="match status" value="1"/>
</dbReference>
<dbReference type="InterPro" id="IPR011990">
    <property type="entry name" value="TPR-like_helical_dom_sf"/>
</dbReference>
<dbReference type="KEGG" id="cvn:111133525"/>
<name>A0A8B8EDU8_CRAVI</name>
<sequence>MTTSEIITKAVDDLYKFRDHFVENHGIEKAAQKTEEVNKLMTETLKTLENHKDSIKDKAVFYMLQGKTLNVLPSHSPEAEETLSKAVKLDPKLVEAWNQLGENYWKKGNVPLAKNCFTGALNHSKNKISLRNLSMVLRQIGGNPSERAKLVEESVDKAKEAVQMDIQDGTSWLILGNAYMSLFFAVGQASQALDQSMKAYAQAEKDPVARDNPDLHFNRAVAYKYEENYPQALAGFSRASQLDPSWPEPQTHESHLLTFLSNVRDLTQAKGKIKPKRLQTMIEGLKTSDLGPYGGGTYTSPKGKSVDLTRCKFNELKPEVNHNKVILGKVVCTIATNEPVPFTFCLVDEEETCLPVTVYNIAQGCGVKIGDSVAIPEPYLQNVKVNHKNQDFDFRSIRVNSPLVLVVNGKKFGIDKQAPSVLAVHALCD</sequence>
<dbReference type="Proteomes" id="UP000694844">
    <property type="component" value="Chromosome 5"/>
</dbReference>
<dbReference type="AlphaFoldDB" id="A0A8B8EDU8"/>
<dbReference type="Pfam" id="PF16669">
    <property type="entry name" value="TTC5_OB"/>
    <property type="match status" value="1"/>
</dbReference>
<organism evidence="6 7">
    <name type="scientific">Crassostrea virginica</name>
    <name type="common">Eastern oyster</name>
    <dbReference type="NCBI Taxonomy" id="6565"/>
    <lineage>
        <taxon>Eukaryota</taxon>
        <taxon>Metazoa</taxon>
        <taxon>Spiralia</taxon>
        <taxon>Lophotrochozoa</taxon>
        <taxon>Mollusca</taxon>
        <taxon>Bivalvia</taxon>
        <taxon>Autobranchia</taxon>
        <taxon>Pteriomorphia</taxon>
        <taxon>Ostreida</taxon>
        <taxon>Ostreoidea</taxon>
        <taxon>Ostreidae</taxon>
        <taxon>Crassostrea</taxon>
    </lineage>
</organism>
<dbReference type="Gene3D" id="1.25.40.10">
    <property type="entry name" value="Tetratricopeptide repeat domain"/>
    <property type="match status" value="1"/>
</dbReference>
<keyword evidence="6" id="KW-1185">Reference proteome</keyword>
<dbReference type="GO" id="GO:0046813">
    <property type="term" value="P:receptor-mediated virion attachment to host cell"/>
    <property type="evidence" value="ECO:0007669"/>
    <property type="project" value="TreeGrafter"/>
</dbReference>
<evidence type="ECO:0000256" key="3">
    <source>
        <dbReference type="PROSITE-ProRule" id="PRU00339"/>
    </source>
</evidence>
<proteinExistence type="predicted"/>
<evidence type="ECO:0000313" key="6">
    <source>
        <dbReference type="Proteomes" id="UP000694844"/>
    </source>
</evidence>
<reference evidence="7" key="1">
    <citation type="submission" date="2025-08" db="UniProtKB">
        <authorList>
            <consortium name="RefSeq"/>
        </authorList>
    </citation>
    <scope>IDENTIFICATION</scope>
    <source>
        <tissue evidence="7">Whole sample</tissue>
    </source>
</reference>
<dbReference type="SUPFAM" id="SSF48452">
    <property type="entry name" value="TPR-like"/>
    <property type="match status" value="1"/>
</dbReference>
<dbReference type="InterPro" id="IPR050498">
    <property type="entry name" value="Ycf3"/>
</dbReference>
<evidence type="ECO:0000256" key="4">
    <source>
        <dbReference type="SAM" id="Coils"/>
    </source>
</evidence>
<dbReference type="Gene3D" id="2.40.50.550">
    <property type="match status" value="1"/>
</dbReference>
<dbReference type="InterPro" id="IPR019734">
    <property type="entry name" value="TPR_rpt"/>
</dbReference>
<dbReference type="InterPro" id="IPR038645">
    <property type="entry name" value="TTC5_OB_sf"/>
</dbReference>
<dbReference type="InterPro" id="IPR032076">
    <property type="entry name" value="TTC5_OB"/>
</dbReference>
<feature type="domain" description="Tetratricopeptide repeat protein 5 OB fold" evidence="5">
    <location>
        <begin position="308"/>
        <end position="420"/>
    </location>
</feature>
<evidence type="ECO:0000259" key="5">
    <source>
        <dbReference type="Pfam" id="PF16669"/>
    </source>
</evidence>
<protein>
    <submittedName>
        <fullName evidence="7">Tetratricopeptide repeat protein 5-like isoform X1</fullName>
    </submittedName>
</protein>
<dbReference type="OrthoDB" id="423589at2759"/>
<dbReference type="SMART" id="SM00028">
    <property type="entry name" value="TPR"/>
    <property type="match status" value="2"/>
</dbReference>
<keyword evidence="4" id="KW-0175">Coiled coil</keyword>